<proteinExistence type="predicted"/>
<organism evidence="3 4">
    <name type="scientific">Modestobacter marinus</name>
    <dbReference type="NCBI Taxonomy" id="477641"/>
    <lineage>
        <taxon>Bacteria</taxon>
        <taxon>Bacillati</taxon>
        <taxon>Actinomycetota</taxon>
        <taxon>Actinomycetes</taxon>
        <taxon>Geodermatophilales</taxon>
        <taxon>Geodermatophilaceae</taxon>
        <taxon>Modestobacter</taxon>
    </lineage>
</organism>
<dbReference type="Gene3D" id="3.90.180.10">
    <property type="entry name" value="Medium-chain alcohol dehydrogenases, catalytic domain"/>
    <property type="match status" value="1"/>
</dbReference>
<comment type="caution">
    <text evidence="3">The sequence shown here is derived from an EMBL/GenBank/DDBJ whole genome shotgun (WGS) entry which is preliminary data.</text>
</comment>
<reference evidence="3 4" key="3">
    <citation type="submission" date="2020-02" db="EMBL/GenBank/DDBJ databases">
        <title>Sequencing the genomes of 1000 actinobacteria strains.</title>
        <authorList>
            <person name="Klenk H.-P."/>
        </authorList>
    </citation>
    <scope>NUCLEOTIDE SEQUENCE [LARGE SCALE GENOMIC DNA]</scope>
    <source>
        <strain evidence="3 4">DSM 45201</strain>
    </source>
</reference>
<reference evidence="2" key="4">
    <citation type="submission" date="2024-05" db="EMBL/GenBank/DDBJ databases">
        <authorList>
            <person name="Sun Q."/>
            <person name="Zhou Y."/>
        </authorList>
    </citation>
    <scope>NUCLEOTIDE SEQUENCE</scope>
    <source>
        <strain evidence="2">CGMCC 4.5581</strain>
    </source>
</reference>
<dbReference type="EMBL" id="JAAMPA010000002">
    <property type="protein sequence ID" value="NIH68961.1"/>
    <property type="molecule type" value="Genomic_DNA"/>
</dbReference>
<gene>
    <name evidence="3" type="ORF">FB380_003449</name>
    <name evidence="2" type="ORF">GCM10011589_38380</name>
</gene>
<reference evidence="5" key="2">
    <citation type="journal article" date="2019" name="Int. J. Syst. Evol. Microbiol.">
        <title>The Global Catalogue of Microorganisms (GCM) 10K type strain sequencing project: providing services to taxonomists for standard genome sequencing and annotation.</title>
        <authorList>
            <consortium name="The Broad Institute Genomics Platform"/>
            <consortium name="The Broad Institute Genome Sequencing Center for Infectious Disease"/>
            <person name="Wu L."/>
            <person name="Ma J."/>
        </authorList>
    </citation>
    <scope>NUCLEOTIDE SEQUENCE [LARGE SCALE GENOMIC DNA]</scope>
    <source>
        <strain evidence="5">CGMCC 4.5581</strain>
    </source>
</reference>
<dbReference type="SUPFAM" id="SSF50129">
    <property type="entry name" value="GroES-like"/>
    <property type="match status" value="1"/>
</dbReference>
<dbReference type="Gene3D" id="3.40.50.720">
    <property type="entry name" value="NAD(P)-binding Rossmann-like Domain"/>
    <property type="match status" value="1"/>
</dbReference>
<evidence type="ECO:0000313" key="5">
    <source>
        <dbReference type="Proteomes" id="UP000648663"/>
    </source>
</evidence>
<name>A0A846LND0_9ACTN</name>
<evidence type="ECO:0000313" key="2">
    <source>
        <dbReference type="EMBL" id="GGL78598.1"/>
    </source>
</evidence>
<dbReference type="InterPro" id="IPR036291">
    <property type="entry name" value="NAD(P)-bd_dom_sf"/>
</dbReference>
<evidence type="ECO:0000256" key="1">
    <source>
        <dbReference type="SAM" id="MobiDB-lite"/>
    </source>
</evidence>
<dbReference type="Proteomes" id="UP000648663">
    <property type="component" value="Unassembled WGS sequence"/>
</dbReference>
<keyword evidence="5" id="KW-1185">Reference proteome</keyword>
<dbReference type="InterPro" id="IPR011032">
    <property type="entry name" value="GroES-like_sf"/>
</dbReference>
<reference evidence="2" key="1">
    <citation type="journal article" date="2014" name="Int. J. Syst. Evol. Microbiol.">
        <title>Complete genome of a new Firmicutes species belonging to the dominant human colonic microbiota ('Ruminococcus bicirculans') reveals two chromosomes and a selective capacity to utilize plant glucans.</title>
        <authorList>
            <consortium name="NISC Comparative Sequencing Program"/>
            <person name="Wegmann U."/>
            <person name="Louis P."/>
            <person name="Goesmann A."/>
            <person name="Henrissat B."/>
            <person name="Duncan S.H."/>
            <person name="Flint H.J."/>
        </authorList>
    </citation>
    <scope>NUCLEOTIDE SEQUENCE</scope>
    <source>
        <strain evidence="2">CGMCC 4.5581</strain>
    </source>
</reference>
<evidence type="ECO:0000313" key="3">
    <source>
        <dbReference type="EMBL" id="NIH68961.1"/>
    </source>
</evidence>
<dbReference type="SUPFAM" id="SSF51735">
    <property type="entry name" value="NAD(P)-binding Rossmann-fold domains"/>
    <property type="match status" value="1"/>
</dbReference>
<feature type="region of interest" description="Disordered" evidence="1">
    <location>
        <begin position="1"/>
        <end position="24"/>
    </location>
</feature>
<dbReference type="RefSeq" id="WP_229682237.1">
    <property type="nucleotide sequence ID" value="NZ_BAABJU010000003.1"/>
</dbReference>
<protein>
    <submittedName>
        <fullName evidence="3">Zn-dependent alcohol dehydrogenase</fullName>
    </submittedName>
</protein>
<sequence length="135" mass="14671">MHHSRVGFERGQGTRGSGVPQAAPPTAVVRPEVFEQARCARDLAGRVVLVGVPSPDMTVGLPAIGVFGRGGAITSSWYGDCRPSRDVPLLIDRYLQSRFPLDEFVSETIGLDDVEEALDDLRRGEVLRSVVVLDR</sequence>
<dbReference type="EMBL" id="BMMI01000007">
    <property type="protein sequence ID" value="GGL78598.1"/>
    <property type="molecule type" value="Genomic_DNA"/>
</dbReference>
<evidence type="ECO:0000313" key="4">
    <source>
        <dbReference type="Proteomes" id="UP000552836"/>
    </source>
</evidence>
<dbReference type="AlphaFoldDB" id="A0A846LND0"/>
<dbReference type="Proteomes" id="UP000552836">
    <property type="component" value="Unassembled WGS sequence"/>
</dbReference>
<accession>A0A846LND0</accession>